<feature type="compositionally biased region" description="Basic and acidic residues" evidence="2">
    <location>
        <begin position="692"/>
        <end position="706"/>
    </location>
</feature>
<organism evidence="3 4">
    <name type="scientific">Protea cynaroides</name>
    <dbReference type="NCBI Taxonomy" id="273540"/>
    <lineage>
        <taxon>Eukaryota</taxon>
        <taxon>Viridiplantae</taxon>
        <taxon>Streptophyta</taxon>
        <taxon>Embryophyta</taxon>
        <taxon>Tracheophyta</taxon>
        <taxon>Spermatophyta</taxon>
        <taxon>Magnoliopsida</taxon>
        <taxon>Proteales</taxon>
        <taxon>Proteaceae</taxon>
        <taxon>Protea</taxon>
    </lineage>
</organism>
<feature type="compositionally biased region" description="Polar residues" evidence="2">
    <location>
        <begin position="619"/>
        <end position="633"/>
    </location>
</feature>
<evidence type="ECO:0000256" key="1">
    <source>
        <dbReference type="SAM" id="Coils"/>
    </source>
</evidence>
<reference evidence="3" key="1">
    <citation type="journal article" date="2023" name="Plant J.">
        <title>The genome of the king protea, Protea cynaroides.</title>
        <authorList>
            <person name="Chang J."/>
            <person name="Duong T.A."/>
            <person name="Schoeman C."/>
            <person name="Ma X."/>
            <person name="Roodt D."/>
            <person name="Barker N."/>
            <person name="Li Z."/>
            <person name="Van de Peer Y."/>
            <person name="Mizrachi E."/>
        </authorList>
    </citation>
    <scope>NUCLEOTIDE SEQUENCE</scope>
    <source>
        <tissue evidence="3">Young leaves</tissue>
    </source>
</reference>
<gene>
    <name evidence="3" type="ORF">NE237_025209</name>
</gene>
<comment type="caution">
    <text evidence="3">The sequence shown here is derived from an EMBL/GenBank/DDBJ whole genome shotgun (WGS) entry which is preliminary data.</text>
</comment>
<dbReference type="AlphaFoldDB" id="A0A9Q0K1J0"/>
<protein>
    <submittedName>
        <fullName evidence="3">Uncharacterized protein</fullName>
    </submittedName>
</protein>
<keyword evidence="1" id="KW-0175">Coiled coil</keyword>
<feature type="coiled-coil region" evidence="1">
    <location>
        <begin position="308"/>
        <end position="342"/>
    </location>
</feature>
<proteinExistence type="predicted"/>
<name>A0A9Q0K1J0_9MAGN</name>
<evidence type="ECO:0000256" key="2">
    <source>
        <dbReference type="SAM" id="MobiDB-lite"/>
    </source>
</evidence>
<feature type="region of interest" description="Disordered" evidence="2">
    <location>
        <begin position="678"/>
        <end position="711"/>
    </location>
</feature>
<dbReference type="PANTHER" id="PTHR33427:SF2">
    <property type="entry name" value="TRICHOHYALIN"/>
    <property type="match status" value="1"/>
</dbReference>
<accession>A0A9Q0K1J0</accession>
<feature type="region of interest" description="Disordered" evidence="2">
    <location>
        <begin position="583"/>
        <end position="657"/>
    </location>
</feature>
<evidence type="ECO:0000313" key="3">
    <source>
        <dbReference type="EMBL" id="KAJ4958098.1"/>
    </source>
</evidence>
<dbReference type="EMBL" id="JAMYWD010000010">
    <property type="protein sequence ID" value="KAJ4958098.1"/>
    <property type="molecule type" value="Genomic_DNA"/>
</dbReference>
<keyword evidence="4" id="KW-1185">Reference proteome</keyword>
<dbReference type="PANTHER" id="PTHR33427">
    <property type="entry name" value="HNH ENDONUCLEASE"/>
    <property type="match status" value="1"/>
</dbReference>
<sequence length="772" mass="88909">MPTRSSLMEEDLVVDDVLGYPKLYAKLCRDPHLNPYSHGPPFTFIPYSFQLEEDSRARELDQMFPIIDSEAKPSTKPRIYNSLLWKQLNHLGNAGFDPEKFRVDPFGNVLYYHADSASPLSWEIDHWFPCSRGGRTVPSNLRILQWQVCKMKQDQLEFLVPWWDLQLGISVNQFLNIFASSNSDFRYRAFSFLFSEGESEELNDSQTAQSHTFPKHFVEMKRKIGLAPAAIIFSRGESSYGSSTLRSHDLNGRLRPNSPATASRKFLADNIQSRCYSSQRFRSSISKENENPDMATNPSLAIVLSRDSLNQKEEKEKMQAEIRKLDEEQDEMEQKNEVERVALQDLELVLIKRRRRAEKNRRLAEAQSSYRATLEKMIRDAMHQSVVYKEQIRLNHAAANALMARLEAQKAICDSSERELHKKFKQTNEIEKQIRPQWEQARKRSRMDDTLFNERDDKTLFYLPKIKPRIHSHKELRVFLEEEQLKTSEAGLSLHEGIEEGKIEPKKGIDRGKAVYQKIPITVVEDDIPIDEKLQKLEIEEERKENGRWFSVLRSPEREEEDEECRKQRGKGNVEKWLKILLDKTQEGPTMNSPPQDVDVHRTSMSEATQTEDEHTTSKTEVNILQFPATENKTGLKPVQEDIAVPEIHQGDDGKRKEQIVEKENGENMCEKTDAREVSNVGKGVGSSMSFEGKERREKGSKERGLVRSQSARAFRQIPSSPSVILGMKKGVDCIRKKPMVIGSDEDGDETHVVTNNFIKSSIKTIKKAVKI</sequence>
<dbReference type="OrthoDB" id="608866at2759"/>
<evidence type="ECO:0000313" key="4">
    <source>
        <dbReference type="Proteomes" id="UP001141806"/>
    </source>
</evidence>
<dbReference type="Proteomes" id="UP001141806">
    <property type="component" value="Unassembled WGS sequence"/>
</dbReference>